<accession>A0A6A4S8A4</accession>
<evidence type="ECO:0000256" key="1">
    <source>
        <dbReference type="SAM" id="MobiDB-lite"/>
    </source>
</evidence>
<evidence type="ECO:0000313" key="3">
    <source>
        <dbReference type="Proteomes" id="UP000438429"/>
    </source>
</evidence>
<evidence type="ECO:0000313" key="2">
    <source>
        <dbReference type="EMBL" id="KAF0028448.1"/>
    </source>
</evidence>
<feature type="region of interest" description="Disordered" evidence="1">
    <location>
        <begin position="27"/>
        <end position="48"/>
    </location>
</feature>
<dbReference type="AlphaFoldDB" id="A0A6A4S8A4"/>
<gene>
    <name evidence="2" type="ORF">F2P81_019535</name>
</gene>
<reference evidence="2 3" key="1">
    <citation type="submission" date="2019-06" db="EMBL/GenBank/DDBJ databases">
        <title>Draft genomes of female and male turbot (Scophthalmus maximus).</title>
        <authorList>
            <person name="Xu H."/>
            <person name="Xu X.-W."/>
            <person name="Shao C."/>
            <person name="Chen S."/>
        </authorList>
    </citation>
    <scope>NUCLEOTIDE SEQUENCE [LARGE SCALE GENOMIC DNA]</scope>
    <source>
        <strain evidence="2">Ysfricsl-2016a</strain>
        <tissue evidence="2">Blood</tissue>
    </source>
</reference>
<proteinExistence type="predicted"/>
<sequence>MFIFELLGTTNTIYHFHLFSGEEVVTDAPQDAEAEDPEHTGGLHLLQPDSQAGPLPCCRSVQSNDCSPQHKDDVRVPDLMICGITHIPQPKLTGLIIFHRRYCASAEYAQ</sequence>
<dbReference type="EMBL" id="VEVO01000017">
    <property type="protein sequence ID" value="KAF0028448.1"/>
    <property type="molecule type" value="Genomic_DNA"/>
</dbReference>
<name>A0A6A4S8A4_SCOMX</name>
<organism evidence="2 3">
    <name type="scientific">Scophthalmus maximus</name>
    <name type="common">Turbot</name>
    <name type="synonym">Psetta maxima</name>
    <dbReference type="NCBI Taxonomy" id="52904"/>
    <lineage>
        <taxon>Eukaryota</taxon>
        <taxon>Metazoa</taxon>
        <taxon>Chordata</taxon>
        <taxon>Craniata</taxon>
        <taxon>Vertebrata</taxon>
        <taxon>Euteleostomi</taxon>
        <taxon>Actinopterygii</taxon>
        <taxon>Neopterygii</taxon>
        <taxon>Teleostei</taxon>
        <taxon>Neoteleostei</taxon>
        <taxon>Acanthomorphata</taxon>
        <taxon>Carangaria</taxon>
        <taxon>Pleuronectiformes</taxon>
        <taxon>Pleuronectoidei</taxon>
        <taxon>Scophthalmidae</taxon>
        <taxon>Scophthalmus</taxon>
    </lineage>
</organism>
<protein>
    <submittedName>
        <fullName evidence="2">Uncharacterized protein</fullName>
    </submittedName>
</protein>
<comment type="caution">
    <text evidence="2">The sequence shown here is derived from an EMBL/GenBank/DDBJ whole genome shotgun (WGS) entry which is preliminary data.</text>
</comment>
<dbReference type="Proteomes" id="UP000438429">
    <property type="component" value="Unassembled WGS sequence"/>
</dbReference>